<dbReference type="InterPro" id="IPR011250">
    <property type="entry name" value="OMP/PagP_B-barrel"/>
</dbReference>
<dbReference type="Proteomes" id="UP000315303">
    <property type="component" value="Unassembled WGS sequence"/>
</dbReference>
<comment type="caution">
    <text evidence="2">The sequence shown here is derived from an EMBL/GenBank/DDBJ whole genome shotgun (WGS) entry which is preliminary data.</text>
</comment>
<dbReference type="AlphaFoldDB" id="A0A502KZ07"/>
<sequence length="251" mass="28184">MSMKKTIIAFTILASLPVSAKNWSFLVEPYLMATKIEGDASIGRLSGVPVDVDFQTILDNLDMAAMIHAEAHHKSGWGMFIDYGFMDLSQTHTNSRDGIAKATIRQGVLEAAGLYRVNYGRNIVDYFVGIRWWDNDLSLLFDVNITPDNNRMTAVKEDWVDIVAGVRWQHALNKRWSLMARGDLGGFGASADFTSTVETGFSYNISKLMTVNVRYKASWVDYDNGIDEKQIGSFRYDTITHGPTLGLQFKF</sequence>
<evidence type="ECO:0008006" key="4">
    <source>
        <dbReference type="Google" id="ProtNLM"/>
    </source>
</evidence>
<protein>
    <recommendedName>
        <fullName evidence="4">Outer membrane protein beta-barrel domain-containing protein</fullName>
    </recommendedName>
</protein>
<feature type="chain" id="PRO_5021341661" description="Outer membrane protein beta-barrel domain-containing protein" evidence="1">
    <location>
        <begin position="21"/>
        <end position="251"/>
    </location>
</feature>
<evidence type="ECO:0000313" key="2">
    <source>
        <dbReference type="EMBL" id="TPH15241.1"/>
    </source>
</evidence>
<reference evidence="2 3" key="1">
    <citation type="submission" date="2019-01" db="EMBL/GenBank/DDBJ databases">
        <title>Litorilituus lipolytica sp. nov., isolated from intertidal sand of the Yellow Sea in China.</title>
        <authorList>
            <person name="Liu A."/>
        </authorList>
    </citation>
    <scope>NUCLEOTIDE SEQUENCE [LARGE SCALE GENOMIC DNA]</scope>
    <source>
        <strain evidence="2 3">RZ04</strain>
    </source>
</reference>
<feature type="signal peptide" evidence="1">
    <location>
        <begin position="1"/>
        <end position="20"/>
    </location>
</feature>
<dbReference type="EMBL" id="SAWY01000020">
    <property type="protein sequence ID" value="TPH15241.1"/>
    <property type="molecule type" value="Genomic_DNA"/>
</dbReference>
<keyword evidence="3" id="KW-1185">Reference proteome</keyword>
<proteinExistence type="predicted"/>
<evidence type="ECO:0000256" key="1">
    <source>
        <dbReference type="SAM" id="SignalP"/>
    </source>
</evidence>
<keyword evidence="1" id="KW-0732">Signal</keyword>
<evidence type="ECO:0000313" key="3">
    <source>
        <dbReference type="Proteomes" id="UP000315303"/>
    </source>
</evidence>
<dbReference type="OrthoDB" id="5725705at2"/>
<accession>A0A502KZ07</accession>
<dbReference type="SUPFAM" id="SSF56925">
    <property type="entry name" value="OMPA-like"/>
    <property type="match status" value="1"/>
</dbReference>
<gene>
    <name evidence="2" type="ORF">EPA86_10540</name>
</gene>
<organism evidence="2 3">
    <name type="scientific">Litorilituus lipolyticus</name>
    <dbReference type="NCBI Taxonomy" id="2491017"/>
    <lineage>
        <taxon>Bacteria</taxon>
        <taxon>Pseudomonadati</taxon>
        <taxon>Pseudomonadota</taxon>
        <taxon>Gammaproteobacteria</taxon>
        <taxon>Alteromonadales</taxon>
        <taxon>Colwelliaceae</taxon>
        <taxon>Litorilituus</taxon>
    </lineage>
</organism>
<name>A0A502KZ07_9GAMM</name>